<keyword evidence="1" id="KW-0732">Signal</keyword>
<organism evidence="3 4">
    <name type="scientific">Anatilimnocola aggregata</name>
    <dbReference type="NCBI Taxonomy" id="2528021"/>
    <lineage>
        <taxon>Bacteria</taxon>
        <taxon>Pseudomonadati</taxon>
        <taxon>Planctomycetota</taxon>
        <taxon>Planctomycetia</taxon>
        <taxon>Pirellulales</taxon>
        <taxon>Pirellulaceae</taxon>
        <taxon>Anatilimnocola</taxon>
    </lineage>
</organism>
<dbReference type="PRINTS" id="PR00313">
    <property type="entry name" value="CABNDNGRPT"/>
</dbReference>
<gene>
    <name evidence="3" type="primary">hlyA_4</name>
    <name evidence="3" type="ORF">ETAA8_18540</name>
</gene>
<feature type="compositionally biased region" description="Polar residues" evidence="2">
    <location>
        <begin position="4681"/>
        <end position="4704"/>
    </location>
</feature>
<evidence type="ECO:0000256" key="1">
    <source>
        <dbReference type="ARBA" id="ARBA00022729"/>
    </source>
</evidence>
<dbReference type="InterPro" id="IPR011050">
    <property type="entry name" value="Pectin_lyase_fold/virulence"/>
</dbReference>
<accession>A0A517Y970</accession>
<dbReference type="Pfam" id="PF00353">
    <property type="entry name" value="HemolysinCabind"/>
    <property type="match status" value="3"/>
</dbReference>
<dbReference type="EMBL" id="CP036274">
    <property type="protein sequence ID" value="QDU26773.1"/>
    <property type="molecule type" value="Genomic_DNA"/>
</dbReference>
<dbReference type="InterPro" id="IPR011049">
    <property type="entry name" value="Serralysin-like_metalloprot_C"/>
</dbReference>
<dbReference type="Pfam" id="PF12951">
    <property type="entry name" value="PATR"/>
    <property type="match status" value="13"/>
</dbReference>
<feature type="region of interest" description="Disordered" evidence="2">
    <location>
        <begin position="4668"/>
        <end position="4704"/>
    </location>
</feature>
<evidence type="ECO:0000313" key="3">
    <source>
        <dbReference type="EMBL" id="QDU26773.1"/>
    </source>
</evidence>
<proteinExistence type="predicted"/>
<dbReference type="NCBIfam" id="TIGR02601">
    <property type="entry name" value="autotrns_rpt"/>
    <property type="match status" value="10"/>
</dbReference>
<sequence length="4916" mass="487030">MLNRTVRSLWSRFLGKQKQAKTTQRRQRRAFLEALEDRRVMATGVFNNVPEASGYSLIYELAIPNVANWNTTAPPYSVNNLTTFSQPIDRIAYYMELQSGTGATEYVYASMDNFTSNLAQIGIPRTGTNALFQRYVNNLNVVSNKAGVTNATGIQTGFIEFWNSNYATALSSANNPPNQVPSPLNASGSAYDFGDSGGGTGAGHGSMQIHNTDSDGVLGAPYSAGQTLIAYNRWNSTSTSDLGIGNAPTGAPDWTNQGTAANYTLKNLAVLVRPTIAQQVVNGTVGVANTVLLRVNAGVQQYQLNGGAFTNLTGGIFVFNGQDQNDVLTIDYSGGNPLPVAGIQYNGGGQSGVPGDTMVITGGSATTIDHTSFNANDGGVLIANAADGRNIKYTGLESVTDNLAVANRTFTDYGAAETFTLADDVDSVGGVSSISIPIGRSVTFTNPSTSFAINVNGGDTVNLNGADPGFNPSAVTLNSVGPASTFLRQAAGSIPTATNLTVGGNAALNLNSAAVTLGSLAGTGNVNMGTGSLTVGNATSTTFAGVLSGTGTGTTITKVGTGTFTLANAANTFTGNISVSGGGALAIAGTGGAQPNALGSGANKSVTLDNGIFRTSASYDPSANTVDFVLETGGGTFDVTGGTLTLNDDAGNAGQLRGTGRLTKTGAGTISFVGGSTGDFSSFTGPTTINAGILAIDRDGGTGAGTQTRLGVVPASATPGRLTINGGTLQATAGLTLAANRGIALGASAGSATGTIDVTAGILTYNGIIADNGTGSDSLSKSGAGTLSLGGANTFSGSTTVSAGTLRVSASDALGASGIGAETFLNGGNLETSGTFATSEPLVVQSSATISNVSAGTTSTLNGAITREVGDLSFAGAGNIDLNAVLRSSSVQFSPFNARLFNNQTALGYNTVAGINNIAFNSAPTNSSIYAGALNFPSNADTAFTSVFGGTNPGSTNFTAAFVADMTVNGGSYYFGYLQNDDQASIWVDLNKDGDFDTGELVRDAASGNQGVGMTPVLAAGTYKVAFVVQEVGTNSAMIARVQSSAFAAPANTTVATMSTVRSGSNDLIKSGTGSLELLQAATYGGQTQIRQGTVQAGVLNAIPSTSDVILNAGAVSNFDLNGNSQSIGSLSGGSASSGNVLLGGATLTVGNNNSSTFRGAITGNGNVTKAGTGTWTLGGANTFTGEFSINNGSVALEQLTTAPVAGSAVWLDGTDINGDGITNNLGNGTAVSTWINKGALTGVNAAQATAANQPTIGTSGLNSKDVVRFNRATAIDYLDLNNASLATMINGPHTYFVVARTTNGGADDGANFNDTQAIVATPGNHSDIRFTGGLASGSTGVQAENWVGAITTSVGSSLPYTQNQPALFTSSVTETGSGSSLQLFSAGVPSSQVFSSLQLNNYTNNLIRLGAANLTGTYVWALTGDIGEVLLYPSTLSATDRQAVEQYLYAKWLSPFTSGNTNILSDSTHITIAAPGSLDLNGNQETIGSLGGEGTVTSSVAGAVTLTVGADNSTTANFTGVLQNGSGTVSLVKTGTGTQTLSNAANTYSGTTTINGGILSVSSDGNLGAAPGAATPGKIVINGGTLQAAGTFTLDPNRGIAVGSPTGSAAGTIEVTGTNTLTYAGIIADNGTGADSFAKSGTGTQTLLGSNSYSGGTTISAGTLQVGNGGTAGVLGSGAVTNDATLDFKRSDIVTVANDISGTGAVNQTGMGTTILTGTNSYGATNITDGILQVGDDGIVGSLGTGDVANATALVFNRSNNLSVANNITGVGTIQHLGAGTTELTGTNTASATAVDAGTLLINGSHTSPVVVTAPATLGGTGTIIGNVSGTGTVAPGASVESLQINGNFTPGGPTVFELLAPYTTAGTHYDQLIVSGTVNLGSGTLSLSATGAAVAAGTQMTIIDNTGALAVAPFSGLADGSTVSNGLYTGFISYFGGDGNDVVLTTVNPGTTTVSGTGTLEVRRVGNTIQFLQGGIVQNAYPLSALSSLTVTGSAASDTLTVNYSNAGGANGYFDLDITFNGGAGTSDQLTVIGPAGDAIFDSVEFNHTNVKDGSVVVVEGGVSSTLAYTDLEPVIVMGSAPTVVVNLSDINNAGADDDTLVQIVAGNLEFSGPTHEFDSIALASVTSLTINGRAGDDTITLNSSMSGYTGTLTIDGGTETDDINLNAALSLGANNLLATGETIDIGAVTITTAAGNQTYNGLLGLGASGASNLTTGTGAVILGGDVAVTGAAGSTIGSGNLNLGGATRTFTVDDVTASTANDLTISAVVGNGELTKTGAGTLELSSANTYAGATAVNGGTLLVNGSITSDVVVTSPGTLGGTGNGSTTGLITGNVSGNGTFAAGNSPGIMTITGNFTPTGTVAFEVNPPANTAGTHFDQYLVNGSVDLSGATLTFAGTTGAVAANQLITLIQNNLVDLTTASSSPAPGASVTINGNSYRIFYNGGDGNDVVLVENASHSLRVDFGDNDAVASPPGNPPPSPLQTGFTPLFQTGGVVATSIGIGGSVTITLPGGVDDRDRGPITGGSSQGASNLLRDFIFRNTGTLDITISNLQASTYTFTGFFHDVTSSQGTVDLFINTGSGFIQQVDNLPYSIGATVAEAAVGTFSFTADGVNPVIVRLDSSGVNDIINGFIIEAAILPPLYINDDWAALTPGTAVDGDLEQAGTQSGVIGVTAFATFAAATAALDGAPTTVIVNQGTYNEAVNFTGAMSAANVHFVQGPSTILSLSAGANDSFALGGFDANHTTPVTLTVGDATNTSLTSAISGTGGLTKIGAGTITLGGANTYDGVTTINAGVLAAPVLANGGATSSIGNSSSVATNLVFGGGTLRYSGGSAATDRNFTLGAANGTLDVSTAATNLTLTGSGSGAGGFTKAGPGTLTMSAANTYGGSTTIANGTVVAGVDNILPNTALILGSTPATSTAGTLDLTNADQTVTTLSVISNGTVVNQILIGNGKTLTTNGNVVIGANAAGTSTRLVVSGEGTWDVTNTATSGSFQVGGATGTNNNAATLDMSGLAEFNANLSGTTSLFRVGDNTTGTNSATSTVTLAADSTITVASLGVGDAAGHGTTMRLLLGSGEQTINANTITLGASSSSRRSSGYIGFVGSTGSVTIRGKSGASTRAALDVGDFNSSTATALNSHLNLAGHQADARFSTADVGGTTVNALFNYQGTLTFDTGTLDITALTIGGKANTGGFITTGNVILGNLTTNSMNSVTIGTVLLGRNTANSGTAVGSLTVQGDNTVVEITGGITLAGATVVGGTAVGNLNLNGGVLAVGGVVARGATTGTSSAFVNFDGGTLRADGSSVTFMQGLSAAYVYDGGATIDSNGNSVTVGQPLLTPTGNGILTIPITNGGAGYLNAPQVQIAGGGGSGAVVTAIVEGGVLTEIQILNPGVNYTSSPTVTVAGGNPTTAATIGTATIGANVSGGLTKVGTGTLTLTANNTYTGATDVEAGTLALNSGVGEGAIDNDAGTVTVAAGATLQLLASETVSAFVGEDNVGDEADGLLNLGTFTLTTTGDATLANVTTISGGIIAGGAIVDGDADNNITGTNIYLQATLGIGSSDAIETAVVDATLSSTSGNIVITELDALNLLGLSALGGDGTITAGGALTDGATATIIVSGTAAFSATSITLGDAVGNTVNFGSLTFTSAGTVNISEDSATELTGTSTALSLVLTSTAGITNDATASVAVTNNATLNATSIALGNVGALDTVNFGSLTFTATAGGVTIEENSEFELFGASSATGTIVLTSLDTLAANENITIPAVASVESTAASVTLNAGDGLTLNGGSLISGFSGVALNVDDIGGLGAGAGSASTLAGTVTATNNDVTLTTGNGIDMVTVAGMVSALAGNIVVNLGTGNDVFTSATNGTTVINAGAGTFTINAGDGNDTITTGDANFAAAITASLTNLNGNDGTNPLSDGNDTFNVRPLSTTPFAVRGERPHLVPVGDTLNLDFSTIGMTIPTLTVGAVNGGGWSFTPSMLLPVNYSSIEKVVTTPAASVYNLIILMDDTLQPLADRLKNSINGAADDVIDVQRIGPTDLQVEVNGEQVFRGADAAIRTLQILGSNDQGDTLRVNEDAMLGLPLFAGVLGATAVAGGHVSPTFTNLTSLAAVPFHFDGGNNSAGGPDAAELYLVASHAVVSTSDNLDSTHSGNIGVGAGPLAFGTPRFALSFENVEPILFVGAGGSLTSDASSSPDSDVTSLTISDAGSTSLIAANLGSLTYAPTTFSGFNSLVVRSGGGADTIDLVAIDTTPANGVVLDTSVLLDADNQLSTDLSADNIIVRTLPALSGVATLLGGLGSDTFRLTDDLDDIAGPVVVDGEDNNLAGNNDQLFIDDSGDTTADPNVLIAAAGGMNADYAVTGINASGVTFRNIDSFDYTGTQGGDTIDGRFTPTSVPHDLNTVALRGFDGDDQFLLFTSNQWGGVTPVTELPFTRVASGVGTISLYGNDGEDIFGETPAPVIGNTGAMHVGLAVPATTRLIRPTTAATAGGSTIFIDGGDPVPALNQAGDSLVGDVLNLDVTDVPKNTAMIVGAGSSGNVLSANTAPFSWVSIEDLNLVDNGKLTGVQIGDVFGRGTTGNDLMQISANATAALPHQVRVRIGGAIMNYNVPGKAVLYGGNGVDTMSQTTASIPAVFYGEAGNDSLAGGSNNDWLVGGDGNDQITGGEGQNVIWGDNAPTNPSDPTPQDFQGPNDGNDTISSGNGADVIYAGGGHDVVNSGGGNDYIHAGAGNDSVDAGAGDDRVYGYSGNDTLQGNSGNDLLSGGDGNDWLLGHSGNNVLIGGTGSDTLSGGDGNDLLITGGLGGEENSTWTSAPNTMTYAANTYSDPMDNDAALLALLTAWQGNSNAAAPPPEVLALLPIIAPDGSDDDAWGGNGSDLFSWDAADMADESLTAPGPNDFNNPATGPDVRLI</sequence>
<evidence type="ECO:0000256" key="2">
    <source>
        <dbReference type="SAM" id="MobiDB-lite"/>
    </source>
</evidence>
<dbReference type="KEGG" id="aagg:ETAA8_18540"/>
<dbReference type="SUPFAM" id="SSF51120">
    <property type="entry name" value="beta-Roll"/>
    <property type="match status" value="2"/>
</dbReference>
<dbReference type="RefSeq" id="WP_145087600.1">
    <property type="nucleotide sequence ID" value="NZ_CP036274.1"/>
</dbReference>
<dbReference type="OrthoDB" id="8549906at2"/>
<dbReference type="InterPro" id="IPR013425">
    <property type="entry name" value="Autotrns_rpt"/>
</dbReference>
<dbReference type="Proteomes" id="UP000315017">
    <property type="component" value="Chromosome"/>
</dbReference>
<reference evidence="3 4" key="1">
    <citation type="submission" date="2019-02" db="EMBL/GenBank/DDBJ databases">
        <title>Deep-cultivation of Planctomycetes and their phenomic and genomic characterization uncovers novel biology.</title>
        <authorList>
            <person name="Wiegand S."/>
            <person name="Jogler M."/>
            <person name="Boedeker C."/>
            <person name="Pinto D."/>
            <person name="Vollmers J."/>
            <person name="Rivas-Marin E."/>
            <person name="Kohn T."/>
            <person name="Peeters S.H."/>
            <person name="Heuer A."/>
            <person name="Rast P."/>
            <person name="Oberbeckmann S."/>
            <person name="Bunk B."/>
            <person name="Jeske O."/>
            <person name="Meyerdierks A."/>
            <person name="Storesund J.E."/>
            <person name="Kallscheuer N."/>
            <person name="Luecker S."/>
            <person name="Lage O.M."/>
            <person name="Pohl T."/>
            <person name="Merkel B.J."/>
            <person name="Hornburger P."/>
            <person name="Mueller R.-W."/>
            <person name="Bruemmer F."/>
            <person name="Labrenz M."/>
            <person name="Spormann A.M."/>
            <person name="Op den Camp H."/>
            <person name="Overmann J."/>
            <person name="Amann R."/>
            <person name="Jetten M.S.M."/>
            <person name="Mascher T."/>
            <person name="Medema M.H."/>
            <person name="Devos D.P."/>
            <person name="Kaster A.-K."/>
            <person name="Ovreas L."/>
            <person name="Rohde M."/>
            <person name="Galperin M.Y."/>
            <person name="Jogler C."/>
        </authorList>
    </citation>
    <scope>NUCLEOTIDE SEQUENCE [LARGE SCALE GENOMIC DNA]</scope>
    <source>
        <strain evidence="3 4">ETA_A8</strain>
    </source>
</reference>
<feature type="region of interest" description="Disordered" evidence="2">
    <location>
        <begin position="4894"/>
        <end position="4916"/>
    </location>
</feature>
<dbReference type="SUPFAM" id="SSF51126">
    <property type="entry name" value="Pectin lyase-like"/>
    <property type="match status" value="6"/>
</dbReference>
<dbReference type="GO" id="GO:0005509">
    <property type="term" value="F:calcium ion binding"/>
    <property type="evidence" value="ECO:0007669"/>
    <property type="project" value="InterPro"/>
</dbReference>
<dbReference type="InterPro" id="IPR001343">
    <property type="entry name" value="Hemolysn_Ca-bd"/>
</dbReference>
<protein>
    <submittedName>
        <fullName evidence="3">Hemolysin, chromosomal</fullName>
    </submittedName>
</protein>
<name>A0A517Y970_9BACT</name>
<evidence type="ECO:0000313" key="4">
    <source>
        <dbReference type="Proteomes" id="UP000315017"/>
    </source>
</evidence>
<keyword evidence="4" id="KW-1185">Reference proteome</keyword>